<proteinExistence type="predicted"/>
<accession>A0A318S7Q8</accession>
<evidence type="ECO:0000313" key="2">
    <source>
        <dbReference type="EMBL" id="PYE54044.1"/>
    </source>
</evidence>
<feature type="region of interest" description="Disordered" evidence="1">
    <location>
        <begin position="127"/>
        <end position="153"/>
    </location>
</feature>
<reference evidence="2 3" key="1">
    <citation type="submission" date="2018-06" db="EMBL/GenBank/DDBJ databases">
        <title>Genomic Encyclopedia of Type Strains, Phase IV (KMG-IV): sequencing the most valuable type-strain genomes for metagenomic binning, comparative biology and taxonomic classification.</title>
        <authorList>
            <person name="Goeker M."/>
        </authorList>
    </citation>
    <scope>NUCLEOTIDE SEQUENCE [LARGE SCALE GENOMIC DNA]</scope>
    <source>
        <strain evidence="2 3">DSM 18048</strain>
    </source>
</reference>
<dbReference type="AlphaFoldDB" id="A0A318S7Q8"/>
<organism evidence="2 3">
    <name type="scientific">Deinococcus yavapaiensis KR-236</name>
    <dbReference type="NCBI Taxonomy" id="694435"/>
    <lineage>
        <taxon>Bacteria</taxon>
        <taxon>Thermotogati</taxon>
        <taxon>Deinococcota</taxon>
        <taxon>Deinococci</taxon>
        <taxon>Deinococcales</taxon>
        <taxon>Deinococcaceae</taxon>
        <taxon>Deinococcus</taxon>
    </lineage>
</organism>
<name>A0A318S7Q8_9DEIO</name>
<comment type="caution">
    <text evidence="2">The sequence shown here is derived from an EMBL/GenBank/DDBJ whole genome shotgun (WGS) entry which is preliminary data.</text>
</comment>
<evidence type="ECO:0000313" key="3">
    <source>
        <dbReference type="Proteomes" id="UP000248326"/>
    </source>
</evidence>
<sequence>MLPLVFAVNLALSSQGGPPVLFAPLQPYVPGTARVVPIPTCWTSDVVLVQPGHMVYPIFRPDAPRTNAPWDVPCDEQGSRDVDTNRSVPGAFEIPTCWNAAVAPLQPGQFVSPIFRSYAPRASVPGAAPCNQQDFDVDRMIPGTREARTDRLG</sequence>
<evidence type="ECO:0000256" key="1">
    <source>
        <dbReference type="SAM" id="MobiDB-lite"/>
    </source>
</evidence>
<gene>
    <name evidence="2" type="ORF">DES52_1066</name>
</gene>
<protein>
    <submittedName>
        <fullName evidence="2">Uncharacterized protein</fullName>
    </submittedName>
</protein>
<keyword evidence="3" id="KW-1185">Reference proteome</keyword>
<dbReference type="Proteomes" id="UP000248326">
    <property type="component" value="Unassembled WGS sequence"/>
</dbReference>
<dbReference type="EMBL" id="QJSX01000006">
    <property type="protein sequence ID" value="PYE54044.1"/>
    <property type="molecule type" value="Genomic_DNA"/>
</dbReference>